<dbReference type="InterPro" id="IPR051681">
    <property type="entry name" value="Ser/Thr_Kinases-Pseudokinases"/>
</dbReference>
<gene>
    <name evidence="6" type="ORF">M409DRAFT_57811</name>
</gene>
<accession>A0A6A6CCG7</accession>
<evidence type="ECO:0000256" key="3">
    <source>
        <dbReference type="SAM" id="MobiDB-lite"/>
    </source>
</evidence>
<dbReference type="SMART" id="SM00248">
    <property type="entry name" value="ANK"/>
    <property type="match status" value="2"/>
</dbReference>
<dbReference type="Pfam" id="PF12796">
    <property type="entry name" value="Ank_2"/>
    <property type="match status" value="1"/>
</dbReference>
<feature type="transmembrane region" description="Helical" evidence="4">
    <location>
        <begin position="735"/>
        <end position="755"/>
    </location>
</feature>
<evidence type="ECO:0000256" key="1">
    <source>
        <dbReference type="ARBA" id="ARBA00005843"/>
    </source>
</evidence>
<evidence type="ECO:0000313" key="7">
    <source>
        <dbReference type="Proteomes" id="UP000799537"/>
    </source>
</evidence>
<dbReference type="InterPro" id="IPR000719">
    <property type="entry name" value="Prot_kinase_dom"/>
</dbReference>
<dbReference type="InterPro" id="IPR011009">
    <property type="entry name" value="Kinase-like_dom_sf"/>
</dbReference>
<dbReference type="PROSITE" id="PS50011">
    <property type="entry name" value="PROTEIN_KINASE_DOM"/>
    <property type="match status" value="1"/>
</dbReference>
<protein>
    <recommendedName>
        <fullName evidence="5">Protein kinase domain-containing protein</fullName>
    </recommendedName>
</protein>
<dbReference type="PANTHER" id="PTHR44329">
    <property type="entry name" value="SERINE/THREONINE-PROTEIN KINASE TNNI3K-RELATED"/>
    <property type="match status" value="1"/>
</dbReference>
<keyword evidence="2" id="KW-0040">ANK repeat</keyword>
<evidence type="ECO:0000313" key="6">
    <source>
        <dbReference type="EMBL" id="KAF2163146.1"/>
    </source>
</evidence>
<dbReference type="GO" id="GO:0005524">
    <property type="term" value="F:ATP binding"/>
    <property type="evidence" value="ECO:0007669"/>
    <property type="project" value="InterPro"/>
</dbReference>
<dbReference type="PROSITE" id="PS50088">
    <property type="entry name" value="ANK_REPEAT"/>
    <property type="match status" value="1"/>
</dbReference>
<dbReference type="InterPro" id="IPR036770">
    <property type="entry name" value="Ankyrin_rpt-contain_sf"/>
</dbReference>
<dbReference type="RefSeq" id="XP_033664035.1">
    <property type="nucleotide sequence ID" value="XM_033813736.1"/>
</dbReference>
<dbReference type="GeneID" id="54567008"/>
<dbReference type="PROSITE" id="PS50297">
    <property type="entry name" value="ANK_REP_REGION"/>
    <property type="match status" value="1"/>
</dbReference>
<dbReference type="OrthoDB" id="626167at2759"/>
<feature type="domain" description="Protein kinase" evidence="5">
    <location>
        <begin position="80"/>
        <end position="360"/>
    </location>
</feature>
<reference evidence="6" key="1">
    <citation type="journal article" date="2020" name="Stud. Mycol.">
        <title>101 Dothideomycetes genomes: a test case for predicting lifestyles and emergence of pathogens.</title>
        <authorList>
            <person name="Haridas S."/>
            <person name="Albert R."/>
            <person name="Binder M."/>
            <person name="Bloem J."/>
            <person name="Labutti K."/>
            <person name="Salamov A."/>
            <person name="Andreopoulos B."/>
            <person name="Baker S."/>
            <person name="Barry K."/>
            <person name="Bills G."/>
            <person name="Bluhm B."/>
            <person name="Cannon C."/>
            <person name="Castanera R."/>
            <person name="Culley D."/>
            <person name="Daum C."/>
            <person name="Ezra D."/>
            <person name="Gonzalez J."/>
            <person name="Henrissat B."/>
            <person name="Kuo A."/>
            <person name="Liang C."/>
            <person name="Lipzen A."/>
            <person name="Lutzoni F."/>
            <person name="Magnuson J."/>
            <person name="Mondo S."/>
            <person name="Nolan M."/>
            <person name="Ohm R."/>
            <person name="Pangilinan J."/>
            <person name="Park H.-J."/>
            <person name="Ramirez L."/>
            <person name="Alfaro M."/>
            <person name="Sun H."/>
            <person name="Tritt A."/>
            <person name="Yoshinaga Y."/>
            <person name="Zwiers L.-H."/>
            <person name="Turgeon B."/>
            <person name="Goodwin S."/>
            <person name="Spatafora J."/>
            <person name="Crous P."/>
            <person name="Grigoriev I."/>
        </authorList>
    </citation>
    <scope>NUCLEOTIDE SEQUENCE</scope>
    <source>
        <strain evidence="6">ATCC 36951</strain>
    </source>
</reference>
<organism evidence="6 7">
    <name type="scientific">Zasmidium cellare ATCC 36951</name>
    <dbReference type="NCBI Taxonomy" id="1080233"/>
    <lineage>
        <taxon>Eukaryota</taxon>
        <taxon>Fungi</taxon>
        <taxon>Dikarya</taxon>
        <taxon>Ascomycota</taxon>
        <taxon>Pezizomycotina</taxon>
        <taxon>Dothideomycetes</taxon>
        <taxon>Dothideomycetidae</taxon>
        <taxon>Mycosphaerellales</taxon>
        <taxon>Mycosphaerellaceae</taxon>
        <taxon>Zasmidium</taxon>
    </lineage>
</organism>
<dbReference type="Gene3D" id="1.25.40.20">
    <property type="entry name" value="Ankyrin repeat-containing domain"/>
    <property type="match status" value="1"/>
</dbReference>
<evidence type="ECO:0000259" key="5">
    <source>
        <dbReference type="PROSITE" id="PS50011"/>
    </source>
</evidence>
<dbReference type="PROSITE" id="PS00108">
    <property type="entry name" value="PROTEIN_KINASE_ST"/>
    <property type="match status" value="1"/>
</dbReference>
<dbReference type="SUPFAM" id="SSF48403">
    <property type="entry name" value="Ankyrin repeat"/>
    <property type="match status" value="1"/>
</dbReference>
<dbReference type="AlphaFoldDB" id="A0A6A6CCG7"/>
<keyword evidence="7" id="KW-1185">Reference proteome</keyword>
<dbReference type="InterPro" id="IPR002110">
    <property type="entry name" value="Ankyrin_rpt"/>
</dbReference>
<dbReference type="SUPFAM" id="SSF56112">
    <property type="entry name" value="Protein kinase-like (PK-like)"/>
    <property type="match status" value="1"/>
</dbReference>
<dbReference type="EMBL" id="ML993610">
    <property type="protein sequence ID" value="KAF2163146.1"/>
    <property type="molecule type" value="Genomic_DNA"/>
</dbReference>
<evidence type="ECO:0000256" key="2">
    <source>
        <dbReference type="PROSITE-ProRule" id="PRU00023"/>
    </source>
</evidence>
<dbReference type="InterPro" id="IPR008271">
    <property type="entry name" value="Ser/Thr_kinase_AS"/>
</dbReference>
<feature type="region of interest" description="Disordered" evidence="3">
    <location>
        <begin position="1"/>
        <end position="22"/>
    </location>
</feature>
<name>A0A6A6CCG7_ZASCE</name>
<sequence length="924" mass="105600">MAPKQKPAPLRPFKKKSYAPGRLQQYAYATKTPSAKADETESPRATELPSFAISGLSWASAFVLELVQSRVTCTAESNIQILPYAPAIGSSMAVRRGMMDGEIVAVKEVRNGVKDFGKALADALFEVRVMSHKPLASHRNVVSLRAVSFADDDIQDLQPAQPRVLRPLIVVDWSLGDLTSHLLERKLDFTESAELVADIADGLQILHLYGITHADLKPDNVLLFSDPDSHSGFVAKLADFGFPGSEEHRQERKGLTSRWAAPAAGGHDDYLMKNTECPGDVFSFGLVAMFVAVAPDWDSDVHLPDCFHPDIQRAKFDYTLDRLYGADEFAPWHKILHSTVVSNPNERLTTQGLGTVRELLLGHDRYAHERRLLMIHMIPFRGMKGAQNNYRAELEFSKMSWDFSAHAKTTWKTLPKWMKTSIREDYMAFDIQPAKFYKHIDDDLAIRIIAVTLLGIILLTTEPTTPILRRQFPLGYMAWRVHEAGTRLGIEDLDDRPPVWRLAAKNKVEEALSELRRDPSQLTYKHRGHTIVHYATLYGKPKLLAGILETTLEAVSLVTARGFTPLFYAAAATDRRSEECLDILLDHGADVKHISPNGESLLLFLYMGYMQSGEWTPITRNLNRIRWYKEWAVRTALQRLEDRFPRTEEERREAQRKNDELLPPFMRGLDWWDKNREGILELRDMLLNNYGPGVSDALLEKIERIRQETGPCDDMLTLSAGFIPFLEFRVFSGHLLGSVFSAAVVLIMWITKIFSSFWEGGIIKTGFTCYTYFVFCWLVLCWTLRGNYTFMEMYFNNLTGNLAKTPLLDTLTNEKGSFKLVEESGGILFLNFVGMLLLDFLIRENELFTLAIICLVVEVKRTNHRLSRFDREMRWIQRVSNIDGEYDEHFTPTRENTRRSTKFKVVMEFQMQMRRAWRKAMSDG</sequence>
<feature type="repeat" description="ANK" evidence="2">
    <location>
        <begin position="561"/>
        <end position="596"/>
    </location>
</feature>
<dbReference type="GO" id="GO:0004674">
    <property type="term" value="F:protein serine/threonine kinase activity"/>
    <property type="evidence" value="ECO:0007669"/>
    <property type="project" value="TreeGrafter"/>
</dbReference>
<dbReference type="Proteomes" id="UP000799537">
    <property type="component" value="Unassembled WGS sequence"/>
</dbReference>
<dbReference type="SMART" id="SM00220">
    <property type="entry name" value="S_TKc"/>
    <property type="match status" value="1"/>
</dbReference>
<dbReference type="Pfam" id="PF00069">
    <property type="entry name" value="Pkinase"/>
    <property type="match status" value="1"/>
</dbReference>
<evidence type="ECO:0000256" key="4">
    <source>
        <dbReference type="SAM" id="Phobius"/>
    </source>
</evidence>
<feature type="transmembrane region" description="Helical" evidence="4">
    <location>
        <begin position="767"/>
        <end position="785"/>
    </location>
</feature>
<keyword evidence="4" id="KW-0472">Membrane</keyword>
<comment type="similarity">
    <text evidence="1">Belongs to the protein kinase superfamily. TKL Ser/Thr protein kinase family.</text>
</comment>
<keyword evidence="4" id="KW-0812">Transmembrane</keyword>
<dbReference type="Gene3D" id="1.10.510.10">
    <property type="entry name" value="Transferase(Phosphotransferase) domain 1"/>
    <property type="match status" value="1"/>
</dbReference>
<proteinExistence type="inferred from homology"/>
<keyword evidence="4" id="KW-1133">Transmembrane helix</keyword>